<evidence type="ECO:0000313" key="2">
    <source>
        <dbReference type="Proteomes" id="UP000199042"/>
    </source>
</evidence>
<dbReference type="EMBL" id="FNQH01000001">
    <property type="protein sequence ID" value="SDZ94192.1"/>
    <property type="molecule type" value="Genomic_DNA"/>
</dbReference>
<protein>
    <submittedName>
        <fullName evidence="1">Uncharacterized protein</fullName>
    </submittedName>
</protein>
<evidence type="ECO:0000313" key="1">
    <source>
        <dbReference type="EMBL" id="SDZ94192.1"/>
    </source>
</evidence>
<dbReference type="Proteomes" id="UP000199042">
    <property type="component" value="Unassembled WGS sequence"/>
</dbReference>
<proteinExistence type="predicted"/>
<dbReference type="AlphaFoldDB" id="A0AB37ZXB0"/>
<sequence length="116" mass="13566">MYLPAVQNGIPSDEYWSKTFEEIIVQVDANQRIKEEDIKQEANLNYRLAQLMAYAMNEPSKMPSFESAYPFAGKVEEITEEERLVKEMEEDQQRMMIMAQAIKATRARKAKKQEVK</sequence>
<accession>A0AB37ZXB0</accession>
<name>A0AB37ZXB0_9LACT</name>
<reference evidence="1 2" key="1">
    <citation type="submission" date="2016-10" db="EMBL/GenBank/DDBJ databases">
        <authorList>
            <person name="Varghese N."/>
            <person name="Submissions S."/>
        </authorList>
    </citation>
    <scope>NUCLEOTIDE SEQUENCE [LARGE SCALE GENOMIC DNA]</scope>
    <source>
        <strain evidence="1 2">DSM 14526</strain>
    </source>
</reference>
<keyword evidence="2" id="KW-1185">Reference proteome</keyword>
<organism evidence="1 2">
    <name type="scientific">Trichococcus collinsii</name>
    <dbReference type="NCBI Taxonomy" id="157076"/>
    <lineage>
        <taxon>Bacteria</taxon>
        <taxon>Bacillati</taxon>
        <taxon>Bacillota</taxon>
        <taxon>Bacilli</taxon>
        <taxon>Lactobacillales</taxon>
        <taxon>Carnobacteriaceae</taxon>
        <taxon>Trichococcus</taxon>
    </lineage>
</organism>
<comment type="caution">
    <text evidence="1">The sequence shown here is derived from an EMBL/GenBank/DDBJ whole genome shotgun (WGS) entry which is preliminary data.</text>
</comment>
<gene>
    <name evidence="1" type="ORF">SAMN04488525_101681</name>
</gene>